<reference evidence="2" key="1">
    <citation type="submission" date="2023-02" db="EMBL/GenBank/DDBJ databases">
        <title>Kitasatospora phosalacinea NBRC 14627.</title>
        <authorList>
            <person name="Ichikawa N."/>
            <person name="Sato H."/>
            <person name="Tonouchi N."/>
        </authorList>
    </citation>
    <scope>NUCLEOTIDE SEQUENCE</scope>
    <source>
        <strain evidence="2">NBRC 14627</strain>
    </source>
</reference>
<sequence length="271" mass="27836">MEPRPGDTPVRRPRGGPYAAAVTFSSGWSAGPAFDDRAVTVEIAGSVPTAADARQVAEVLLGQGWRVRKQSWTEFEAEHGYARLSVLPLDPVVFTGEIAVTGITELIETFGRSGHCCTVELYDPDSGELLAEGQYQAGGDTAEQGGPGEEHRRTGGRVHPVLGQAQAQDRVGAPSARRDVPDGECGECPDGAEAAGDGLHGAGHDRGGRVRRGGARRGGGDGPGRGARPQVAGVQAPTESGRGRKRGPRGGTDRSGRGGGGVARPAPKGPG</sequence>
<proteinExistence type="predicted"/>
<accession>A0A9W6Q3U0</accession>
<name>A0A9W6Q3U0_9ACTN</name>
<gene>
    <name evidence="2" type="ORF">Kpho02_02270</name>
</gene>
<dbReference type="Proteomes" id="UP001165041">
    <property type="component" value="Unassembled WGS sequence"/>
</dbReference>
<dbReference type="AlphaFoldDB" id="A0A9W6Q3U0"/>
<dbReference type="EMBL" id="BSSA01000001">
    <property type="protein sequence ID" value="GLW67928.1"/>
    <property type="molecule type" value="Genomic_DNA"/>
</dbReference>
<protein>
    <submittedName>
        <fullName evidence="2">Uncharacterized protein</fullName>
    </submittedName>
</protein>
<evidence type="ECO:0000313" key="3">
    <source>
        <dbReference type="Proteomes" id="UP001165041"/>
    </source>
</evidence>
<comment type="caution">
    <text evidence="2">The sequence shown here is derived from an EMBL/GenBank/DDBJ whole genome shotgun (WGS) entry which is preliminary data.</text>
</comment>
<organism evidence="2 3">
    <name type="scientific">Kitasatospora phosalacinea</name>
    <dbReference type="NCBI Taxonomy" id="2065"/>
    <lineage>
        <taxon>Bacteria</taxon>
        <taxon>Bacillati</taxon>
        <taxon>Actinomycetota</taxon>
        <taxon>Actinomycetes</taxon>
        <taxon>Kitasatosporales</taxon>
        <taxon>Streptomycetaceae</taxon>
        <taxon>Kitasatospora</taxon>
    </lineage>
</organism>
<evidence type="ECO:0000313" key="2">
    <source>
        <dbReference type="EMBL" id="GLW67928.1"/>
    </source>
</evidence>
<evidence type="ECO:0000256" key="1">
    <source>
        <dbReference type="SAM" id="MobiDB-lite"/>
    </source>
</evidence>
<feature type="compositionally biased region" description="Gly residues" evidence="1">
    <location>
        <begin position="216"/>
        <end position="225"/>
    </location>
</feature>
<feature type="region of interest" description="Disordered" evidence="1">
    <location>
        <begin position="163"/>
        <end position="271"/>
    </location>
</feature>